<gene>
    <name evidence="5" type="ORF">KS4_06780</name>
</gene>
<dbReference type="RefSeq" id="WP_145074549.1">
    <property type="nucleotide sequence ID" value="NZ_CP036425.1"/>
</dbReference>
<dbReference type="PIRSF" id="PIRSF019455">
    <property type="entry name" value="CopR_AtkY"/>
    <property type="match status" value="1"/>
</dbReference>
<comment type="similarity">
    <text evidence="1">Belongs to the BlaI transcriptional regulatory family.</text>
</comment>
<keyword evidence="4" id="KW-0804">Transcription</keyword>
<keyword evidence="3" id="KW-0238">DNA-binding</keyword>
<dbReference type="OrthoDB" id="279010at2"/>
<evidence type="ECO:0000256" key="3">
    <source>
        <dbReference type="ARBA" id="ARBA00023125"/>
    </source>
</evidence>
<dbReference type="SUPFAM" id="SSF46785">
    <property type="entry name" value="Winged helix' DNA-binding domain"/>
    <property type="match status" value="1"/>
</dbReference>
<organism evidence="5 6">
    <name type="scientific">Poriferisphaera corsica</name>
    <dbReference type="NCBI Taxonomy" id="2528020"/>
    <lineage>
        <taxon>Bacteria</taxon>
        <taxon>Pseudomonadati</taxon>
        <taxon>Planctomycetota</taxon>
        <taxon>Phycisphaerae</taxon>
        <taxon>Phycisphaerales</taxon>
        <taxon>Phycisphaeraceae</taxon>
        <taxon>Poriferisphaera</taxon>
    </lineage>
</organism>
<evidence type="ECO:0000256" key="2">
    <source>
        <dbReference type="ARBA" id="ARBA00023015"/>
    </source>
</evidence>
<dbReference type="GO" id="GO:0003677">
    <property type="term" value="F:DNA binding"/>
    <property type="evidence" value="ECO:0007669"/>
    <property type="project" value="UniProtKB-KW"/>
</dbReference>
<dbReference type="InterPro" id="IPR036390">
    <property type="entry name" value="WH_DNA-bd_sf"/>
</dbReference>
<reference evidence="5 6" key="1">
    <citation type="submission" date="2019-02" db="EMBL/GenBank/DDBJ databases">
        <title>Deep-cultivation of Planctomycetes and their phenomic and genomic characterization uncovers novel biology.</title>
        <authorList>
            <person name="Wiegand S."/>
            <person name="Jogler M."/>
            <person name="Boedeker C."/>
            <person name="Pinto D."/>
            <person name="Vollmers J."/>
            <person name="Rivas-Marin E."/>
            <person name="Kohn T."/>
            <person name="Peeters S.H."/>
            <person name="Heuer A."/>
            <person name="Rast P."/>
            <person name="Oberbeckmann S."/>
            <person name="Bunk B."/>
            <person name="Jeske O."/>
            <person name="Meyerdierks A."/>
            <person name="Storesund J.E."/>
            <person name="Kallscheuer N."/>
            <person name="Luecker S."/>
            <person name="Lage O.M."/>
            <person name="Pohl T."/>
            <person name="Merkel B.J."/>
            <person name="Hornburger P."/>
            <person name="Mueller R.-W."/>
            <person name="Bruemmer F."/>
            <person name="Labrenz M."/>
            <person name="Spormann A.M."/>
            <person name="Op den Camp H."/>
            <person name="Overmann J."/>
            <person name="Amann R."/>
            <person name="Jetten M.S.M."/>
            <person name="Mascher T."/>
            <person name="Medema M.H."/>
            <person name="Devos D.P."/>
            <person name="Kaster A.-K."/>
            <person name="Ovreas L."/>
            <person name="Rohde M."/>
            <person name="Galperin M.Y."/>
            <person name="Jogler C."/>
        </authorList>
    </citation>
    <scope>NUCLEOTIDE SEQUENCE [LARGE SCALE GENOMIC DNA]</scope>
    <source>
        <strain evidence="5 6">KS4</strain>
    </source>
</reference>
<dbReference type="Pfam" id="PF03965">
    <property type="entry name" value="Penicillinase_R"/>
    <property type="match status" value="1"/>
</dbReference>
<dbReference type="EMBL" id="CP036425">
    <property type="protein sequence ID" value="QDU32644.1"/>
    <property type="molecule type" value="Genomic_DNA"/>
</dbReference>
<proteinExistence type="inferred from homology"/>
<dbReference type="Proteomes" id="UP000317369">
    <property type="component" value="Chromosome"/>
</dbReference>
<keyword evidence="6" id="KW-1185">Reference proteome</keyword>
<protein>
    <submittedName>
        <fullName evidence="5">Penicillinase repressor</fullName>
    </submittedName>
</protein>
<dbReference type="AlphaFoldDB" id="A0A517YQZ7"/>
<evidence type="ECO:0000313" key="5">
    <source>
        <dbReference type="EMBL" id="QDU32644.1"/>
    </source>
</evidence>
<evidence type="ECO:0000256" key="4">
    <source>
        <dbReference type="ARBA" id="ARBA00023163"/>
    </source>
</evidence>
<sequence length="130" mass="14756">MPPVPHPKDLSRRERQIMDILFSLESATVNDIQSRLPDPPSHTAVRTFLKILQQKGHINRTKSGREFVYKPKHRKSAAGLDALRNVLSTFYSGSLEDALSAHLTDKQTKLTDTELKNLNKLIRAARNKDN</sequence>
<dbReference type="InterPro" id="IPR005650">
    <property type="entry name" value="BlaI_family"/>
</dbReference>
<dbReference type="GO" id="GO:0045892">
    <property type="term" value="P:negative regulation of DNA-templated transcription"/>
    <property type="evidence" value="ECO:0007669"/>
    <property type="project" value="InterPro"/>
</dbReference>
<dbReference type="InterPro" id="IPR036388">
    <property type="entry name" value="WH-like_DNA-bd_sf"/>
</dbReference>
<dbReference type="Gene3D" id="1.10.10.10">
    <property type="entry name" value="Winged helix-like DNA-binding domain superfamily/Winged helix DNA-binding domain"/>
    <property type="match status" value="1"/>
</dbReference>
<keyword evidence="2" id="KW-0805">Transcription regulation</keyword>
<evidence type="ECO:0000256" key="1">
    <source>
        <dbReference type="ARBA" id="ARBA00011046"/>
    </source>
</evidence>
<accession>A0A517YQZ7</accession>
<evidence type="ECO:0000313" key="6">
    <source>
        <dbReference type="Proteomes" id="UP000317369"/>
    </source>
</evidence>
<name>A0A517YQZ7_9BACT</name>
<dbReference type="KEGG" id="pcor:KS4_06780"/>